<sequence>MNSRNVNTIGDLNLHSSRSGNGDSNGLTKKEREREQKREGIDNIIEKEE</sequence>
<protein>
    <submittedName>
        <fullName evidence="2">Uncharacterized protein</fullName>
    </submittedName>
</protein>
<dbReference type="AlphaFoldDB" id="A0AA88CMH8"/>
<keyword evidence="3" id="KW-1185">Reference proteome</keyword>
<dbReference type="EMBL" id="BTGU01001456">
    <property type="protein sequence ID" value="GMN23440.1"/>
    <property type="molecule type" value="Genomic_DNA"/>
</dbReference>
<evidence type="ECO:0000313" key="2">
    <source>
        <dbReference type="EMBL" id="GMN23440.1"/>
    </source>
</evidence>
<feature type="compositionally biased region" description="Basic and acidic residues" evidence="1">
    <location>
        <begin position="28"/>
        <end position="49"/>
    </location>
</feature>
<comment type="caution">
    <text evidence="2">The sequence shown here is derived from an EMBL/GenBank/DDBJ whole genome shotgun (WGS) entry which is preliminary data.</text>
</comment>
<dbReference type="Proteomes" id="UP001187192">
    <property type="component" value="Unassembled WGS sequence"/>
</dbReference>
<evidence type="ECO:0000256" key="1">
    <source>
        <dbReference type="SAM" id="MobiDB-lite"/>
    </source>
</evidence>
<proteinExistence type="predicted"/>
<gene>
    <name evidence="2" type="ORF">TIFTF001_040457</name>
</gene>
<evidence type="ECO:0000313" key="3">
    <source>
        <dbReference type="Proteomes" id="UP001187192"/>
    </source>
</evidence>
<organism evidence="2 3">
    <name type="scientific">Ficus carica</name>
    <name type="common">Common fig</name>
    <dbReference type="NCBI Taxonomy" id="3494"/>
    <lineage>
        <taxon>Eukaryota</taxon>
        <taxon>Viridiplantae</taxon>
        <taxon>Streptophyta</taxon>
        <taxon>Embryophyta</taxon>
        <taxon>Tracheophyta</taxon>
        <taxon>Spermatophyta</taxon>
        <taxon>Magnoliopsida</taxon>
        <taxon>eudicotyledons</taxon>
        <taxon>Gunneridae</taxon>
        <taxon>Pentapetalae</taxon>
        <taxon>rosids</taxon>
        <taxon>fabids</taxon>
        <taxon>Rosales</taxon>
        <taxon>Moraceae</taxon>
        <taxon>Ficeae</taxon>
        <taxon>Ficus</taxon>
    </lineage>
</organism>
<reference evidence="2" key="1">
    <citation type="submission" date="2023-07" db="EMBL/GenBank/DDBJ databases">
        <title>draft genome sequence of fig (Ficus carica).</title>
        <authorList>
            <person name="Takahashi T."/>
            <person name="Nishimura K."/>
        </authorList>
    </citation>
    <scope>NUCLEOTIDE SEQUENCE</scope>
</reference>
<name>A0AA88CMH8_FICCA</name>
<accession>A0AA88CMH8</accession>
<feature type="region of interest" description="Disordered" evidence="1">
    <location>
        <begin position="1"/>
        <end position="49"/>
    </location>
</feature>
<feature type="compositionally biased region" description="Polar residues" evidence="1">
    <location>
        <begin position="1"/>
        <end position="27"/>
    </location>
</feature>